<dbReference type="Proteomes" id="UP000076603">
    <property type="component" value="Unassembled WGS sequence"/>
</dbReference>
<comment type="caution">
    <text evidence="4">The sequence shown here is derived from an EMBL/GenBank/DDBJ whole genome shotgun (WGS) entry which is preliminary data.</text>
</comment>
<dbReference type="Gene3D" id="3.30.70.360">
    <property type="match status" value="1"/>
</dbReference>
<dbReference type="PANTHER" id="PTHR11014">
    <property type="entry name" value="PEPTIDASE M20 FAMILY MEMBER"/>
    <property type="match status" value="1"/>
</dbReference>
<dbReference type="InterPro" id="IPR011650">
    <property type="entry name" value="Peptidase_M20_dimer"/>
</dbReference>
<dbReference type="Gene3D" id="3.40.630.10">
    <property type="entry name" value="Zn peptidases"/>
    <property type="match status" value="1"/>
</dbReference>
<dbReference type="RefSeq" id="WP_066624727.1">
    <property type="nucleotide sequence ID" value="NZ_FQXL01000005.1"/>
</dbReference>
<feature type="binding site" evidence="2">
    <location>
        <position position="100"/>
    </location>
    <ligand>
        <name>Mn(2+)</name>
        <dbReference type="ChEBI" id="CHEBI:29035"/>
        <label>2</label>
    </ligand>
</feature>
<dbReference type="AlphaFoldDB" id="A0A161YM05"/>
<evidence type="ECO:0000256" key="2">
    <source>
        <dbReference type="PIRSR" id="PIRSR005962-1"/>
    </source>
</evidence>
<feature type="domain" description="Peptidase M20 dimerisation" evidence="3">
    <location>
        <begin position="184"/>
        <end position="276"/>
    </location>
</feature>
<dbReference type="InterPro" id="IPR017439">
    <property type="entry name" value="Amidohydrolase"/>
</dbReference>
<dbReference type="Pfam" id="PF01546">
    <property type="entry name" value="Peptidase_M20"/>
    <property type="match status" value="1"/>
</dbReference>
<keyword evidence="2" id="KW-0479">Metal-binding</keyword>
<feature type="binding site" evidence="2">
    <location>
        <position position="136"/>
    </location>
    <ligand>
        <name>Mn(2+)</name>
        <dbReference type="ChEBI" id="CHEBI:29035"/>
        <label>2</label>
    </ligand>
</feature>
<keyword evidence="5" id="KW-1185">Reference proteome</keyword>
<keyword evidence="2" id="KW-0464">Manganese</keyword>
<evidence type="ECO:0000313" key="5">
    <source>
        <dbReference type="Proteomes" id="UP000076603"/>
    </source>
</evidence>
<dbReference type="SUPFAM" id="SSF55031">
    <property type="entry name" value="Bacterial exopeptidase dimerisation domain"/>
    <property type="match status" value="1"/>
</dbReference>
<name>A0A161YM05_9CLOT</name>
<dbReference type="STRING" id="1121326.CLMAG_34210"/>
<feature type="binding site" evidence="2">
    <location>
        <position position="102"/>
    </location>
    <ligand>
        <name>Mn(2+)</name>
        <dbReference type="ChEBI" id="CHEBI:29035"/>
        <label>2</label>
    </ligand>
</feature>
<dbReference type="SUPFAM" id="SSF53187">
    <property type="entry name" value="Zn-dependent exopeptidases"/>
    <property type="match status" value="1"/>
</dbReference>
<evidence type="ECO:0000256" key="1">
    <source>
        <dbReference type="ARBA" id="ARBA00022801"/>
    </source>
</evidence>
<dbReference type="EC" id="3.-.-.-" evidence="4"/>
<dbReference type="InterPro" id="IPR002933">
    <property type="entry name" value="Peptidase_M20"/>
</dbReference>
<gene>
    <name evidence="4" type="primary">yxeP_2</name>
    <name evidence="4" type="ORF">CLMAG_34210</name>
</gene>
<organism evidence="4 5">
    <name type="scientific">Clostridium magnum DSM 2767</name>
    <dbReference type="NCBI Taxonomy" id="1121326"/>
    <lineage>
        <taxon>Bacteria</taxon>
        <taxon>Bacillati</taxon>
        <taxon>Bacillota</taxon>
        <taxon>Clostridia</taxon>
        <taxon>Eubacteriales</taxon>
        <taxon>Clostridiaceae</taxon>
        <taxon>Clostridium</taxon>
    </lineage>
</organism>
<dbReference type="CDD" id="cd08019">
    <property type="entry name" value="M20_Acy1-like"/>
    <property type="match status" value="1"/>
</dbReference>
<dbReference type="PATRIC" id="fig|1121326.3.peg.3460"/>
<evidence type="ECO:0000313" key="4">
    <source>
        <dbReference type="EMBL" id="KZL91662.1"/>
    </source>
</evidence>
<reference evidence="4 5" key="1">
    <citation type="submission" date="2016-04" db="EMBL/GenBank/DDBJ databases">
        <title>Genome sequence of Clostridium magnum DSM 2767.</title>
        <authorList>
            <person name="Poehlein A."/>
            <person name="Uhlig R."/>
            <person name="Fischer R."/>
            <person name="Bahl H."/>
            <person name="Daniel R."/>
        </authorList>
    </citation>
    <scope>NUCLEOTIDE SEQUENCE [LARGE SCALE GENOMIC DNA]</scope>
    <source>
        <strain evidence="4 5">DSM 2767</strain>
    </source>
</reference>
<dbReference type="PIRSF" id="PIRSF005962">
    <property type="entry name" value="Pept_M20D_amidohydro"/>
    <property type="match status" value="1"/>
</dbReference>
<dbReference type="GO" id="GO:0046872">
    <property type="term" value="F:metal ion binding"/>
    <property type="evidence" value="ECO:0007669"/>
    <property type="project" value="UniProtKB-KW"/>
</dbReference>
<dbReference type="InterPro" id="IPR036264">
    <property type="entry name" value="Bact_exopeptidase_dim_dom"/>
</dbReference>
<dbReference type="GO" id="GO:0019877">
    <property type="term" value="P:diaminopimelate biosynthetic process"/>
    <property type="evidence" value="ECO:0007669"/>
    <property type="project" value="UniProtKB-ARBA"/>
</dbReference>
<proteinExistence type="predicted"/>
<feature type="binding site" evidence="2">
    <location>
        <position position="357"/>
    </location>
    <ligand>
        <name>Mn(2+)</name>
        <dbReference type="ChEBI" id="CHEBI:29035"/>
        <label>2</label>
    </ligand>
</feature>
<sequence>MTVKELAKKYKQDVINLRREFHKYPEASLKEFKTSKKIKEELDKLSIPCEIVADTGVVADIKGEKPGKTVLLRADIDGLSVTELNECEFKSQHEGFMHACGHDCHISMLLGAAMILNDIKGELKGTARLVFQPAEEVAQGAKKMIKAGVLEGVDGVFGMHIWSNLEAGSVCIQEGPLMASADFFTIRVKGKGGHGSAPHQGVDAVIASSAIVMNLQSVVSREINPLESAVVSVGSIKSGTRFNVIASEGILEGTTRCFNPEIRDDFPRMIERIAKDTASTFRAEAELEYGLGTAVVINDGKSSKRAEKSVEKIGAKAVVIEKITGAEDFSEYMNRVPGVLALVGTGNEDKGACYPQHHPKYTVDEDSLEIGSALYAQYTQDFLNE</sequence>
<protein>
    <submittedName>
        <fullName evidence="4">Putative hydrolase YxeP</fullName>
        <ecNumber evidence="4">3.-.-.-</ecNumber>
    </submittedName>
</protein>
<dbReference type="Pfam" id="PF07687">
    <property type="entry name" value="M20_dimer"/>
    <property type="match status" value="1"/>
</dbReference>
<dbReference type="FunFam" id="3.30.70.360:FF:000001">
    <property type="entry name" value="N-acetyldiaminopimelate deacetylase"/>
    <property type="match status" value="1"/>
</dbReference>
<comment type="cofactor">
    <cofactor evidence="2">
        <name>Mn(2+)</name>
        <dbReference type="ChEBI" id="CHEBI:29035"/>
    </cofactor>
    <text evidence="2">The Mn(2+) ion enhances activity.</text>
</comment>
<keyword evidence="1 4" id="KW-0378">Hydrolase</keyword>
<evidence type="ECO:0000259" key="3">
    <source>
        <dbReference type="Pfam" id="PF07687"/>
    </source>
</evidence>
<accession>A0A161YM05</accession>
<dbReference type="GO" id="GO:0050118">
    <property type="term" value="F:N-acetyldiaminopimelate deacetylase activity"/>
    <property type="evidence" value="ECO:0007669"/>
    <property type="project" value="UniProtKB-ARBA"/>
</dbReference>
<dbReference type="PANTHER" id="PTHR11014:SF63">
    <property type="entry name" value="METALLOPEPTIDASE, PUTATIVE (AFU_ORTHOLOGUE AFUA_6G09600)-RELATED"/>
    <property type="match status" value="1"/>
</dbReference>
<dbReference type="EMBL" id="LWAE01000003">
    <property type="protein sequence ID" value="KZL91662.1"/>
    <property type="molecule type" value="Genomic_DNA"/>
</dbReference>
<dbReference type="OrthoDB" id="9776731at2"/>
<dbReference type="NCBIfam" id="TIGR01891">
    <property type="entry name" value="amidohydrolases"/>
    <property type="match status" value="1"/>
</dbReference>
<feature type="binding site" evidence="2">
    <location>
        <position position="160"/>
    </location>
    <ligand>
        <name>Mn(2+)</name>
        <dbReference type="ChEBI" id="CHEBI:29035"/>
        <label>2</label>
    </ligand>
</feature>